<evidence type="ECO:0000313" key="2">
    <source>
        <dbReference type="Proteomes" id="UP000663842"/>
    </source>
</evidence>
<organism evidence="1 2">
    <name type="scientific">Rotaria magnacalcarata</name>
    <dbReference type="NCBI Taxonomy" id="392030"/>
    <lineage>
        <taxon>Eukaryota</taxon>
        <taxon>Metazoa</taxon>
        <taxon>Spiralia</taxon>
        <taxon>Gnathifera</taxon>
        <taxon>Rotifera</taxon>
        <taxon>Eurotatoria</taxon>
        <taxon>Bdelloidea</taxon>
        <taxon>Philodinida</taxon>
        <taxon>Philodinidae</taxon>
        <taxon>Rotaria</taxon>
    </lineage>
</organism>
<dbReference type="EMBL" id="CAJOBF010000302">
    <property type="protein sequence ID" value="CAF3794359.1"/>
    <property type="molecule type" value="Genomic_DNA"/>
</dbReference>
<comment type="caution">
    <text evidence="1">The sequence shown here is derived from an EMBL/GenBank/DDBJ whole genome shotgun (WGS) entry which is preliminary data.</text>
</comment>
<sequence>MLQNSRIISNKTYNIEEYGTINFDCSIEEHTLVAWRVSLHHDNIYRYYYINSNFQQKFSEQTEDKPRDVSFENDLRTMIFSNVRQWINSAFENIQCVIYNSKKNLFEITIFYLNIYVAPFSFTLNLNDISTNDQSIFWFDDKQHINILCETYSYPKSILQLRLNHQIIQAEETIDCVYDDLSTILLSNLLCLSQTNWRIRVRINTTLYLSREYNKKNLTCSVINFPYGNIWKYSTSIELTEKNGTYNYTSVWFPLEVLE</sequence>
<proteinExistence type="predicted"/>
<accession>A0A819AX55</accession>
<dbReference type="AlphaFoldDB" id="A0A819AX55"/>
<protein>
    <submittedName>
        <fullName evidence="1">Uncharacterized protein</fullName>
    </submittedName>
</protein>
<evidence type="ECO:0000313" key="1">
    <source>
        <dbReference type="EMBL" id="CAF3794359.1"/>
    </source>
</evidence>
<dbReference type="Proteomes" id="UP000663842">
    <property type="component" value="Unassembled WGS sequence"/>
</dbReference>
<gene>
    <name evidence="1" type="ORF">UXM345_LOCUS4427</name>
</gene>
<reference evidence="1" key="1">
    <citation type="submission" date="2021-02" db="EMBL/GenBank/DDBJ databases">
        <authorList>
            <person name="Nowell W R."/>
        </authorList>
    </citation>
    <scope>NUCLEOTIDE SEQUENCE</scope>
</reference>
<name>A0A819AX55_9BILA</name>